<protein>
    <submittedName>
        <fullName evidence="2">Uncharacterized protein</fullName>
    </submittedName>
</protein>
<dbReference type="InterPro" id="IPR015943">
    <property type="entry name" value="WD40/YVTN_repeat-like_dom_sf"/>
</dbReference>
<comment type="caution">
    <text evidence="2">The sequence shown here is derived from an EMBL/GenBank/DDBJ whole genome shotgun (WGS) entry which is preliminary data.</text>
</comment>
<name>A0AAV0XN11_9HEMI</name>
<evidence type="ECO:0000313" key="2">
    <source>
        <dbReference type="EMBL" id="CAI6369307.1"/>
    </source>
</evidence>
<dbReference type="Proteomes" id="UP001160148">
    <property type="component" value="Unassembled WGS sequence"/>
</dbReference>
<feature type="chain" id="PRO_5043538790" evidence="1">
    <location>
        <begin position="19"/>
        <end position="96"/>
    </location>
</feature>
<feature type="signal peptide" evidence="1">
    <location>
        <begin position="1"/>
        <end position="18"/>
    </location>
</feature>
<evidence type="ECO:0000256" key="1">
    <source>
        <dbReference type="SAM" id="SignalP"/>
    </source>
</evidence>
<proteinExistence type="predicted"/>
<dbReference type="AlphaFoldDB" id="A0AAV0XN11"/>
<evidence type="ECO:0000313" key="3">
    <source>
        <dbReference type="Proteomes" id="UP001160148"/>
    </source>
</evidence>
<dbReference type="InterPro" id="IPR036322">
    <property type="entry name" value="WD40_repeat_dom_sf"/>
</dbReference>
<sequence>MCILTLLFFTVCLFRADGFKVGCDWTRAVFNLEYDHVAVGSSEGSVFIWAVANPEKPLVVLKNEHSAPVTAVSWHQFTNNVASVDRSRRAVVWADV</sequence>
<dbReference type="SUPFAM" id="SSF50978">
    <property type="entry name" value="WD40 repeat-like"/>
    <property type="match status" value="1"/>
</dbReference>
<keyword evidence="1" id="KW-0732">Signal</keyword>
<keyword evidence="3" id="KW-1185">Reference proteome</keyword>
<dbReference type="EMBL" id="CARXXK010000005">
    <property type="protein sequence ID" value="CAI6369307.1"/>
    <property type="molecule type" value="Genomic_DNA"/>
</dbReference>
<gene>
    <name evidence="2" type="ORF">MEUPH1_LOCUS23563</name>
</gene>
<dbReference type="Gene3D" id="2.130.10.10">
    <property type="entry name" value="YVTN repeat-like/Quinoprotein amine dehydrogenase"/>
    <property type="match status" value="1"/>
</dbReference>
<reference evidence="2 3" key="1">
    <citation type="submission" date="2023-01" db="EMBL/GenBank/DDBJ databases">
        <authorList>
            <person name="Whitehead M."/>
        </authorList>
    </citation>
    <scope>NUCLEOTIDE SEQUENCE [LARGE SCALE GENOMIC DNA]</scope>
</reference>
<accession>A0AAV0XN11</accession>
<organism evidence="2 3">
    <name type="scientific">Macrosiphum euphorbiae</name>
    <name type="common">potato aphid</name>
    <dbReference type="NCBI Taxonomy" id="13131"/>
    <lineage>
        <taxon>Eukaryota</taxon>
        <taxon>Metazoa</taxon>
        <taxon>Ecdysozoa</taxon>
        <taxon>Arthropoda</taxon>
        <taxon>Hexapoda</taxon>
        <taxon>Insecta</taxon>
        <taxon>Pterygota</taxon>
        <taxon>Neoptera</taxon>
        <taxon>Paraneoptera</taxon>
        <taxon>Hemiptera</taxon>
        <taxon>Sternorrhyncha</taxon>
        <taxon>Aphidomorpha</taxon>
        <taxon>Aphidoidea</taxon>
        <taxon>Aphididae</taxon>
        <taxon>Macrosiphini</taxon>
        <taxon>Macrosiphum</taxon>
    </lineage>
</organism>